<dbReference type="OrthoDB" id="3265311at2759"/>
<feature type="region of interest" description="Disordered" evidence="1">
    <location>
        <begin position="1"/>
        <end position="28"/>
    </location>
</feature>
<feature type="compositionally biased region" description="Low complexity" evidence="1">
    <location>
        <begin position="201"/>
        <end position="216"/>
    </location>
</feature>
<accession>A0A0D0CX58</accession>
<feature type="compositionally biased region" description="Low complexity" evidence="1">
    <location>
        <begin position="1"/>
        <end position="18"/>
    </location>
</feature>
<feature type="region of interest" description="Disordered" evidence="1">
    <location>
        <begin position="453"/>
        <end position="545"/>
    </location>
</feature>
<dbReference type="STRING" id="930991.A0A0D0CX58"/>
<name>A0A0D0CX58_9AGAM</name>
<reference evidence="3" key="2">
    <citation type="submission" date="2015-01" db="EMBL/GenBank/DDBJ databases">
        <title>Evolutionary Origins and Diversification of the Mycorrhizal Mutualists.</title>
        <authorList>
            <consortium name="DOE Joint Genome Institute"/>
            <consortium name="Mycorrhizal Genomics Consortium"/>
            <person name="Kohler A."/>
            <person name="Kuo A."/>
            <person name="Nagy L.G."/>
            <person name="Floudas D."/>
            <person name="Copeland A."/>
            <person name="Barry K.W."/>
            <person name="Cichocki N."/>
            <person name="Veneault-Fourrey C."/>
            <person name="LaButti K."/>
            <person name="Lindquist E.A."/>
            <person name="Lipzen A."/>
            <person name="Lundell T."/>
            <person name="Morin E."/>
            <person name="Murat C."/>
            <person name="Riley R."/>
            <person name="Ohm R."/>
            <person name="Sun H."/>
            <person name="Tunlid A."/>
            <person name="Henrissat B."/>
            <person name="Grigoriev I.V."/>
            <person name="Hibbett D.S."/>
            <person name="Martin F."/>
        </authorList>
    </citation>
    <scope>NUCLEOTIDE SEQUENCE [LARGE SCALE GENOMIC DNA]</scope>
    <source>
        <strain evidence="3">Ve08.2h10</strain>
    </source>
</reference>
<evidence type="ECO:0000313" key="3">
    <source>
        <dbReference type="Proteomes" id="UP000054538"/>
    </source>
</evidence>
<dbReference type="AlphaFoldDB" id="A0A0D0CX58"/>
<feature type="compositionally biased region" description="Basic and acidic residues" evidence="1">
    <location>
        <begin position="475"/>
        <end position="484"/>
    </location>
</feature>
<feature type="region of interest" description="Disordered" evidence="1">
    <location>
        <begin position="276"/>
        <end position="324"/>
    </location>
</feature>
<gene>
    <name evidence="2" type="ORF">PAXRUDRAFT_159430</name>
</gene>
<protein>
    <submittedName>
        <fullName evidence="2">Uncharacterized protein</fullName>
    </submittedName>
</protein>
<dbReference type="EMBL" id="KN826089">
    <property type="protein sequence ID" value="KIK80148.1"/>
    <property type="molecule type" value="Genomic_DNA"/>
</dbReference>
<proteinExistence type="predicted"/>
<keyword evidence="3" id="KW-1185">Reference proteome</keyword>
<sequence length="585" mass="63747">MASSRIPSSSRLPPLQRSDSPRPRAGGSLVSEVFRPKYPWDPFARLHTIREPWMLKLENVVAATSEVRRDVVLVLGAPKLRDISPIFQSPQLASSLLIIASHQPPTIQEPTLSVLPAICILRLNTPLAVEANGAVRLVTVLECAERVSRIWRKNGGPGIREIRESKTGLHPDAIPYNLFKVLDSGSASPSPLSSNEGLENSRPSSFISTSRSIVGSRSRRSSTAQLPAADPSQRPLDVILNFLPHGLVDRASLKQSILVTTLSRPYLVALCPASSSQLTSKPSESRRSSFLRRSVLHDSPSPPTLGSRDSLETNSTHLSFPTSTPLTTSRLLHILAHSGKSHVEQEKLIHNMESFQLSFSQPPSLGMKQPDALETATAYLVPVTALREVVCYAPPQTPFTSSRAERRAATAEWTVADLVLSGVLDPLSNPGQAPYTGPRAWISSAADFSFTPETGMGPAFSPLPPTPLSSTSSPRVRERRRDSDVPWNLGQTSDNYSSFNGPQGLAKPPRVPPKVKRRPVPQMFTEIPTPSSSSEDSALESEHGVEPTIITAMDRSRVTGEDKGVVVGKRLWWRFGSTTNRTVTR</sequence>
<reference evidence="2 3" key="1">
    <citation type="submission" date="2014-04" db="EMBL/GenBank/DDBJ databases">
        <authorList>
            <consortium name="DOE Joint Genome Institute"/>
            <person name="Kuo A."/>
            <person name="Kohler A."/>
            <person name="Jargeat P."/>
            <person name="Nagy L.G."/>
            <person name="Floudas D."/>
            <person name="Copeland A."/>
            <person name="Barry K.W."/>
            <person name="Cichocki N."/>
            <person name="Veneault-Fourrey C."/>
            <person name="LaButti K."/>
            <person name="Lindquist E.A."/>
            <person name="Lipzen A."/>
            <person name="Lundell T."/>
            <person name="Morin E."/>
            <person name="Murat C."/>
            <person name="Sun H."/>
            <person name="Tunlid A."/>
            <person name="Henrissat B."/>
            <person name="Grigoriev I.V."/>
            <person name="Hibbett D.S."/>
            <person name="Martin F."/>
            <person name="Nordberg H.P."/>
            <person name="Cantor M.N."/>
            <person name="Hua S.X."/>
        </authorList>
    </citation>
    <scope>NUCLEOTIDE SEQUENCE [LARGE SCALE GENOMIC DNA]</scope>
    <source>
        <strain evidence="2 3">Ve08.2h10</strain>
    </source>
</reference>
<dbReference type="Proteomes" id="UP000054538">
    <property type="component" value="Unassembled WGS sequence"/>
</dbReference>
<organism evidence="2 3">
    <name type="scientific">Paxillus rubicundulus Ve08.2h10</name>
    <dbReference type="NCBI Taxonomy" id="930991"/>
    <lineage>
        <taxon>Eukaryota</taxon>
        <taxon>Fungi</taxon>
        <taxon>Dikarya</taxon>
        <taxon>Basidiomycota</taxon>
        <taxon>Agaricomycotina</taxon>
        <taxon>Agaricomycetes</taxon>
        <taxon>Agaricomycetidae</taxon>
        <taxon>Boletales</taxon>
        <taxon>Paxilineae</taxon>
        <taxon>Paxillaceae</taxon>
        <taxon>Paxillus</taxon>
    </lineage>
</organism>
<evidence type="ECO:0000313" key="2">
    <source>
        <dbReference type="EMBL" id="KIK80148.1"/>
    </source>
</evidence>
<evidence type="ECO:0000256" key="1">
    <source>
        <dbReference type="SAM" id="MobiDB-lite"/>
    </source>
</evidence>
<dbReference type="HOGENOM" id="CLU_022326_0_0_1"/>
<feature type="compositionally biased region" description="Polar residues" evidence="1">
    <location>
        <begin position="489"/>
        <end position="501"/>
    </location>
</feature>
<feature type="compositionally biased region" description="Low complexity" evidence="1">
    <location>
        <begin position="315"/>
        <end position="324"/>
    </location>
</feature>
<feature type="region of interest" description="Disordered" evidence="1">
    <location>
        <begin position="189"/>
        <end position="230"/>
    </location>
</feature>
<dbReference type="InParanoid" id="A0A0D0CX58"/>